<dbReference type="SMART" id="SM00292">
    <property type="entry name" value="BRCT"/>
    <property type="match status" value="1"/>
</dbReference>
<dbReference type="InterPro" id="IPR043128">
    <property type="entry name" value="Rev_trsase/Diguanyl_cyclase"/>
</dbReference>
<gene>
    <name evidence="19" type="ORF">G210_2639</name>
</gene>
<dbReference type="Gene3D" id="3.30.1490.100">
    <property type="entry name" value="DNA polymerase, Y-family, little finger domain"/>
    <property type="match status" value="1"/>
</dbReference>
<dbReference type="GO" id="GO:0005634">
    <property type="term" value="C:nucleus"/>
    <property type="evidence" value="ECO:0007669"/>
    <property type="project" value="UniProtKB-SubCell"/>
</dbReference>
<dbReference type="InterPro" id="IPR036775">
    <property type="entry name" value="DNA_pol_Y-fam_lit_finger_sf"/>
</dbReference>
<dbReference type="Pfam" id="PF11799">
    <property type="entry name" value="IMS_C"/>
    <property type="match status" value="1"/>
</dbReference>
<evidence type="ECO:0000259" key="17">
    <source>
        <dbReference type="PROSITE" id="PS50172"/>
    </source>
</evidence>
<proteinExistence type="inferred from homology"/>
<keyword evidence="11" id="KW-0234">DNA repair</keyword>
<dbReference type="Proteomes" id="UP000011777">
    <property type="component" value="Unassembled WGS sequence"/>
</dbReference>
<dbReference type="Gene3D" id="3.40.50.10190">
    <property type="entry name" value="BRCT domain"/>
    <property type="match status" value="1"/>
</dbReference>
<sequence length="1075" mass="122918">MEEHEQTNDLVDEEDNTECSQYQSFLRTLDDDTLIAHVQNLQKQHQPSFQEASTPTKTIISSNISSDPFNDGLDDEIINMGNVENPDKNAFLGEISEDDDDGEGQKSVGKLHEFGDYATYFHSKHLKQQKQDEDYVKWDQKRRKLQNLEGEPKKFFEGCSIYVNGHTDPSINEIHRLVILHGGKFISYLSNKSSATHIVCDRLTPRKSIEYKHCKVVKAKWIVDCVEKQELLDWQQYRLILEVSYDQKRLDFFKPQTIEEEEEEEEEEEIEPNEEPDEEILPVLEGEPSTDVKGIHKLNNNYVLDARHPDFLPKFFKNSRLHHLSMWKADLRSKFLRMVVQKNLHRSQPVVENPFLEAPNSKVIMHIDFDCFFATASCLKRPDLNIETDPIAVTHGGKTSDIASCNYAARTLGIKNGMWLINAVKLCPNLIRLPYDFESYERYSSEFYNYLLSSNCFDTIFPVSIDEVLVDATSYCNKGIQGVEAAVDELATRIRRDVYKLTNCSVSVGVSHNVLLARLALRKAKPNGQFYLFKEVDNFLATVSLNSLPGFGRGILEKLHSEVNSDTPLIKDILGLSKSRLIQVLGDKTGTKLFEYARGIDNTSIEIDTSNPEAVLGRKSVSVDVNFGIRFDTVEELDDFLMRLSKELYQRLISLGICGSSLTLRLAKRAPEASINPAKFLGMGFCEFVNKSSRLGIPTNDWGVIGNEVKSLYRSINIPVNELRGISITMTKLKDAESVQKERQSKLPFAKTNDKSKMLNELKRMNDETSPNKKNYIPFTFTKRAKSSNSSFDTENFDWTVFNALPYDIKLELRGELQRRGLIKSPTKGKTYLQQLLPTQIGSTPQYVRVIDSPTKKESSPKRKKSASPSPVKPVFKKPEQPPAYEESQSYDSSIINELPSSVKEAVLKDIEYKKKVKKFDVAPLKDKLAKKINQTKVAVEEVTSEWVKNQVKMFDTPMFLNERLSNKELLVKVNDWVTSSLDQAGPHEEDVKYFGSYLGELLQQNQLSRVLLLIKTIKSRLEYHQSIFSCQNLTKEDWIFKEEGIRDWYVQLDIIISPIVLKYTGDRNISVSFV</sequence>
<feature type="binding site" evidence="15">
    <location>
        <position position="467"/>
    </location>
    <ligand>
        <name>Mg(2+)</name>
        <dbReference type="ChEBI" id="CHEBI:18420"/>
        <label>1</label>
    </ligand>
</feature>
<keyword evidence="6" id="KW-0548">Nucleotidyltransferase</keyword>
<dbReference type="PANTHER" id="PTHR45990">
    <property type="entry name" value="DNA REPAIR PROTEIN REV1"/>
    <property type="match status" value="1"/>
</dbReference>
<dbReference type="GO" id="GO:0006281">
    <property type="term" value="P:DNA repair"/>
    <property type="evidence" value="ECO:0007669"/>
    <property type="project" value="UniProtKB-KW"/>
</dbReference>
<comment type="caution">
    <text evidence="19">The sequence shown here is derived from an EMBL/GenBank/DDBJ whole genome shotgun (WGS) entry which is preliminary data.</text>
</comment>
<dbReference type="InterPro" id="IPR017961">
    <property type="entry name" value="DNA_pol_Y-fam_little_finger"/>
</dbReference>
<dbReference type="STRING" id="1245528.M3IL65"/>
<feature type="domain" description="UmuC" evidence="18">
    <location>
        <begin position="364"/>
        <end position="552"/>
    </location>
</feature>
<dbReference type="Gene3D" id="1.10.150.20">
    <property type="entry name" value="5' to 3' exonuclease, C-terminal subdomain"/>
    <property type="match status" value="1"/>
</dbReference>
<name>M3IL65_CANMX</name>
<keyword evidence="4" id="KW-0237">DNA synthesis</keyword>
<dbReference type="Pfam" id="PF21999">
    <property type="entry name" value="IMS_HHH_1"/>
    <property type="match status" value="1"/>
</dbReference>
<feature type="binding site" evidence="15">
    <location>
        <position position="368"/>
    </location>
    <ligand>
        <name>Mg(2+)</name>
        <dbReference type="ChEBI" id="CHEBI:18420"/>
        <label>1</label>
    </ligand>
</feature>
<dbReference type="GO" id="GO:0046872">
    <property type="term" value="F:metal ion binding"/>
    <property type="evidence" value="ECO:0007669"/>
    <property type="project" value="UniProtKB-KW"/>
</dbReference>
<dbReference type="Pfam" id="PF16589">
    <property type="entry name" value="BRCT_2"/>
    <property type="match status" value="1"/>
</dbReference>
<evidence type="ECO:0000256" key="14">
    <source>
        <dbReference type="ARBA" id="ARBA00081902"/>
    </source>
</evidence>
<dbReference type="PANTHER" id="PTHR45990:SF1">
    <property type="entry name" value="DNA REPAIR PROTEIN REV1"/>
    <property type="match status" value="1"/>
</dbReference>
<evidence type="ECO:0000313" key="19">
    <source>
        <dbReference type="EMBL" id="EMG47086.1"/>
    </source>
</evidence>
<dbReference type="GO" id="GO:0003887">
    <property type="term" value="F:DNA-directed DNA polymerase activity"/>
    <property type="evidence" value="ECO:0007669"/>
    <property type="project" value="InterPro"/>
</dbReference>
<feature type="non-terminal residue" evidence="19">
    <location>
        <position position="1"/>
    </location>
</feature>
<dbReference type="eggNOG" id="KOG2093">
    <property type="taxonomic scope" value="Eukaryota"/>
</dbReference>
<dbReference type="PIRSF" id="PIRSF036573">
    <property type="entry name" value="REV1"/>
    <property type="match status" value="1"/>
</dbReference>
<comment type="subcellular location">
    <subcellularLocation>
        <location evidence="1">Nucleus</location>
    </subcellularLocation>
</comment>
<evidence type="ECO:0000256" key="10">
    <source>
        <dbReference type="ARBA" id="ARBA00023125"/>
    </source>
</evidence>
<dbReference type="Gene3D" id="3.30.70.270">
    <property type="match status" value="1"/>
</dbReference>
<evidence type="ECO:0000313" key="20">
    <source>
        <dbReference type="Proteomes" id="UP000011777"/>
    </source>
</evidence>
<evidence type="ECO:0000256" key="3">
    <source>
        <dbReference type="ARBA" id="ARBA00020399"/>
    </source>
</evidence>
<dbReference type="InterPro" id="IPR012112">
    <property type="entry name" value="REV1"/>
</dbReference>
<organism evidence="19 20">
    <name type="scientific">Candida maltosa (strain Xu316)</name>
    <name type="common">Yeast</name>
    <dbReference type="NCBI Taxonomy" id="1245528"/>
    <lineage>
        <taxon>Eukaryota</taxon>
        <taxon>Fungi</taxon>
        <taxon>Dikarya</taxon>
        <taxon>Ascomycota</taxon>
        <taxon>Saccharomycotina</taxon>
        <taxon>Pichiomycetes</taxon>
        <taxon>Debaryomycetaceae</taxon>
        <taxon>Candida/Lodderomyces clade</taxon>
        <taxon>Candida</taxon>
    </lineage>
</organism>
<dbReference type="PROSITE" id="PS50173">
    <property type="entry name" value="UMUC"/>
    <property type="match status" value="1"/>
</dbReference>
<reference evidence="19 20" key="1">
    <citation type="submission" date="2013-02" db="EMBL/GenBank/DDBJ databases">
        <title>Genome sequence of Candida maltosa Xu316, a potential industrial strain for xylitol and ethanol production.</title>
        <authorList>
            <person name="Yu J."/>
            <person name="Wang Q."/>
            <person name="Geng X."/>
            <person name="Bao W."/>
            <person name="He P."/>
            <person name="Cai J."/>
        </authorList>
    </citation>
    <scope>NUCLEOTIDE SEQUENCE [LARGE SCALE GENOMIC DNA]</scope>
    <source>
        <strain evidence="20">Xu316</strain>
    </source>
</reference>
<evidence type="ECO:0000256" key="16">
    <source>
        <dbReference type="SAM" id="MobiDB-lite"/>
    </source>
</evidence>
<dbReference type="FunFam" id="3.30.1490.100:FF:000001">
    <property type="entry name" value="DNA repair protein REV1"/>
    <property type="match status" value="1"/>
</dbReference>
<dbReference type="OrthoDB" id="427711at2759"/>
<keyword evidence="5" id="KW-0808">Transferase</keyword>
<dbReference type="InterPro" id="IPR043502">
    <property type="entry name" value="DNA/RNA_pol_sf"/>
</dbReference>
<feature type="domain" description="BRCT" evidence="17">
    <location>
        <begin position="151"/>
        <end position="239"/>
    </location>
</feature>
<dbReference type="SUPFAM" id="SSF100879">
    <property type="entry name" value="Lesion bypass DNA polymerase (Y-family), little finger domain"/>
    <property type="match status" value="1"/>
</dbReference>
<dbReference type="HOGENOM" id="CLU_003901_1_0_1"/>
<dbReference type="InterPro" id="IPR031991">
    <property type="entry name" value="Rev1_C"/>
</dbReference>
<keyword evidence="8" id="KW-0227">DNA damage</keyword>
<dbReference type="OMA" id="GGEFHIY"/>
<dbReference type="Gene3D" id="1.20.58.1280">
    <property type="entry name" value="DNA repair protein Rev1, C-terminal domain"/>
    <property type="match status" value="1"/>
</dbReference>
<evidence type="ECO:0000256" key="7">
    <source>
        <dbReference type="ARBA" id="ARBA00022723"/>
    </source>
</evidence>
<dbReference type="AlphaFoldDB" id="M3IL65"/>
<keyword evidence="10" id="KW-0238">DNA-binding</keyword>
<dbReference type="FunFam" id="3.40.50.10190:FF:000011">
    <property type="entry name" value="DNA repair protein REV1"/>
    <property type="match status" value="1"/>
</dbReference>
<dbReference type="InterPro" id="IPR001126">
    <property type="entry name" value="UmuC"/>
</dbReference>
<dbReference type="InterPro" id="IPR053848">
    <property type="entry name" value="IMS_HHH_1"/>
</dbReference>
<dbReference type="PROSITE" id="PS50172">
    <property type="entry name" value="BRCT"/>
    <property type="match status" value="1"/>
</dbReference>
<dbReference type="Pfam" id="PF00817">
    <property type="entry name" value="IMS"/>
    <property type="match status" value="1"/>
</dbReference>
<evidence type="ECO:0000256" key="12">
    <source>
        <dbReference type="ARBA" id="ARBA00023242"/>
    </source>
</evidence>
<evidence type="ECO:0000259" key="18">
    <source>
        <dbReference type="PROSITE" id="PS50173"/>
    </source>
</evidence>
<evidence type="ECO:0000256" key="6">
    <source>
        <dbReference type="ARBA" id="ARBA00022695"/>
    </source>
</evidence>
<evidence type="ECO:0000256" key="2">
    <source>
        <dbReference type="ARBA" id="ARBA00010945"/>
    </source>
</evidence>
<comment type="cofactor">
    <cofactor evidence="15">
        <name>Mg(2+)</name>
        <dbReference type="ChEBI" id="CHEBI:18420"/>
    </cofactor>
    <text evidence="15">Binds 2 magnesium ions.</text>
</comment>
<dbReference type="GO" id="GO:0070987">
    <property type="term" value="P:error-free translesion synthesis"/>
    <property type="evidence" value="ECO:0007669"/>
    <property type="project" value="TreeGrafter"/>
</dbReference>
<evidence type="ECO:0000256" key="4">
    <source>
        <dbReference type="ARBA" id="ARBA00022634"/>
    </source>
</evidence>
<dbReference type="InterPro" id="IPR001357">
    <property type="entry name" value="BRCT_dom"/>
</dbReference>
<dbReference type="SUPFAM" id="SSF56672">
    <property type="entry name" value="DNA/RNA polymerases"/>
    <property type="match status" value="1"/>
</dbReference>
<keyword evidence="7 15" id="KW-0479">Metal-binding</keyword>
<keyword evidence="9 15" id="KW-0460">Magnesium</keyword>
<dbReference type="Gene3D" id="3.40.1170.60">
    <property type="match status" value="1"/>
</dbReference>
<comment type="similarity">
    <text evidence="2">Belongs to the DNA polymerase type-Y family.</text>
</comment>
<protein>
    <recommendedName>
        <fullName evidence="3">DNA repair protein REV1</fullName>
    </recommendedName>
    <alternativeName>
        <fullName evidence="14">Reversionless protein 1</fullName>
    </alternativeName>
</protein>
<evidence type="ECO:0000256" key="15">
    <source>
        <dbReference type="PIRSR" id="PIRSR036573-2"/>
    </source>
</evidence>
<keyword evidence="20" id="KW-1185">Reference proteome</keyword>
<dbReference type="Gene3D" id="6.10.250.1490">
    <property type="match status" value="1"/>
</dbReference>
<evidence type="ECO:0000256" key="13">
    <source>
        <dbReference type="ARBA" id="ARBA00058985"/>
    </source>
</evidence>
<dbReference type="Pfam" id="PF16727">
    <property type="entry name" value="REV1_C"/>
    <property type="match status" value="1"/>
</dbReference>
<feature type="region of interest" description="Disordered" evidence="16">
    <location>
        <begin position="852"/>
        <end position="891"/>
    </location>
</feature>
<feature type="binding site" evidence="15">
    <location>
        <position position="466"/>
    </location>
    <ligand>
        <name>Mg(2+)</name>
        <dbReference type="ChEBI" id="CHEBI:18420"/>
        <label>1</label>
    </ligand>
</feature>
<dbReference type="GO" id="GO:0003684">
    <property type="term" value="F:damaged DNA binding"/>
    <property type="evidence" value="ECO:0007669"/>
    <property type="project" value="InterPro"/>
</dbReference>
<dbReference type="InterPro" id="IPR038401">
    <property type="entry name" value="Rev1_C_sf"/>
</dbReference>
<evidence type="ECO:0000256" key="8">
    <source>
        <dbReference type="ARBA" id="ARBA00022763"/>
    </source>
</evidence>
<dbReference type="GO" id="GO:0042276">
    <property type="term" value="P:error-prone translesion synthesis"/>
    <property type="evidence" value="ECO:0007669"/>
    <property type="project" value="InterPro"/>
</dbReference>
<accession>M3IL65</accession>
<evidence type="ECO:0000256" key="11">
    <source>
        <dbReference type="ARBA" id="ARBA00023204"/>
    </source>
</evidence>
<evidence type="ECO:0000256" key="5">
    <source>
        <dbReference type="ARBA" id="ARBA00022679"/>
    </source>
</evidence>
<dbReference type="EMBL" id="AOGT01001731">
    <property type="protein sequence ID" value="EMG47086.1"/>
    <property type="molecule type" value="Genomic_DNA"/>
</dbReference>
<evidence type="ECO:0000256" key="1">
    <source>
        <dbReference type="ARBA" id="ARBA00004123"/>
    </source>
</evidence>
<evidence type="ECO:0000256" key="9">
    <source>
        <dbReference type="ARBA" id="ARBA00022842"/>
    </source>
</evidence>
<keyword evidence="12" id="KW-0539">Nucleus</keyword>
<feature type="compositionally biased region" description="Acidic residues" evidence="16">
    <location>
        <begin position="258"/>
        <end position="280"/>
    </location>
</feature>
<dbReference type="InterPro" id="IPR036420">
    <property type="entry name" value="BRCT_dom_sf"/>
</dbReference>
<dbReference type="SUPFAM" id="SSF52113">
    <property type="entry name" value="BRCT domain"/>
    <property type="match status" value="1"/>
</dbReference>
<feature type="region of interest" description="Disordered" evidence="16">
    <location>
        <begin position="256"/>
        <end position="280"/>
    </location>
</feature>
<dbReference type="CDD" id="cd17719">
    <property type="entry name" value="BRCT_Rev1"/>
    <property type="match status" value="1"/>
</dbReference>
<comment type="function">
    <text evidence="13">Deoxycytidyl transferase involved in DNA repair. Transfers a dCMP residue from dCTP to the 3'-end of a DNA primer in a template-dependent reaction. May assist in the first step in the bypass of abasic lesions by the insertion of a nucleotide opposite the lesion. Required for normal induction of mutations by physical and chemical agents. Involved in mitochondrial DNA mutagenesis.</text>
</comment>
<dbReference type="GO" id="GO:0017125">
    <property type="term" value="F:deoxycytidyl transferase activity"/>
    <property type="evidence" value="ECO:0007669"/>
    <property type="project" value="TreeGrafter"/>
</dbReference>